<dbReference type="RefSeq" id="WP_043525981.1">
    <property type="nucleotide sequence ID" value="NZ_BAABKU010000002.1"/>
</dbReference>
<gene>
    <name evidence="3" type="ORF">MB27_18570</name>
</gene>
<keyword evidence="4" id="KW-1185">Reference proteome</keyword>
<feature type="region of interest" description="Disordered" evidence="1">
    <location>
        <begin position="1"/>
        <end position="41"/>
    </location>
</feature>
<dbReference type="EMBL" id="JRTT01000020">
    <property type="protein sequence ID" value="KHD76144.1"/>
    <property type="molecule type" value="Genomic_DNA"/>
</dbReference>
<protein>
    <submittedName>
        <fullName evidence="3">Uncharacterized protein</fullName>
    </submittedName>
</protein>
<sequence>MAAVEAAGPTAYAQRTGTPKPRHAAPPGAEPPRGPRSRRARTAMLIAAGIALSAAGVAAMWGGGEQPAPGVRATAAAGAGNTTAVEVPAGTPPAGPCPVPRA</sequence>
<dbReference type="Proteomes" id="UP000054537">
    <property type="component" value="Unassembled WGS sequence"/>
</dbReference>
<evidence type="ECO:0000256" key="1">
    <source>
        <dbReference type="SAM" id="MobiDB-lite"/>
    </source>
</evidence>
<organism evidence="3 4">
    <name type="scientific">Actinoplanes utahensis</name>
    <dbReference type="NCBI Taxonomy" id="1869"/>
    <lineage>
        <taxon>Bacteria</taxon>
        <taxon>Bacillati</taxon>
        <taxon>Actinomycetota</taxon>
        <taxon>Actinomycetes</taxon>
        <taxon>Micromonosporales</taxon>
        <taxon>Micromonosporaceae</taxon>
        <taxon>Actinoplanes</taxon>
    </lineage>
</organism>
<evidence type="ECO:0000313" key="3">
    <source>
        <dbReference type="EMBL" id="KHD76144.1"/>
    </source>
</evidence>
<keyword evidence="2" id="KW-0472">Membrane</keyword>
<proteinExistence type="predicted"/>
<dbReference type="AlphaFoldDB" id="A0A0A6UP92"/>
<keyword evidence="2" id="KW-1133">Transmembrane helix</keyword>
<name>A0A0A6UP92_ACTUT</name>
<accession>A0A0A6UP92</accession>
<evidence type="ECO:0000256" key="2">
    <source>
        <dbReference type="SAM" id="Phobius"/>
    </source>
</evidence>
<feature type="transmembrane region" description="Helical" evidence="2">
    <location>
        <begin position="43"/>
        <end position="62"/>
    </location>
</feature>
<evidence type="ECO:0000313" key="4">
    <source>
        <dbReference type="Proteomes" id="UP000054537"/>
    </source>
</evidence>
<comment type="caution">
    <text evidence="3">The sequence shown here is derived from an EMBL/GenBank/DDBJ whole genome shotgun (WGS) entry which is preliminary data.</text>
</comment>
<keyword evidence="2" id="KW-0812">Transmembrane</keyword>
<reference evidence="3 4" key="1">
    <citation type="submission" date="2014-10" db="EMBL/GenBank/DDBJ databases">
        <title>Draft genome sequence of Actinoplanes utahensis NRRL 12052.</title>
        <authorList>
            <person name="Velasco-Bucheli B."/>
            <person name="del Cerro C."/>
            <person name="Hormigo D."/>
            <person name="Garcia J.L."/>
            <person name="Acebal C."/>
            <person name="Arroyo M."/>
            <person name="de la Mata I."/>
        </authorList>
    </citation>
    <scope>NUCLEOTIDE SEQUENCE [LARGE SCALE GENOMIC DNA]</scope>
    <source>
        <strain evidence="3 4">NRRL 12052</strain>
    </source>
</reference>